<evidence type="ECO:0000256" key="1">
    <source>
        <dbReference type="SAM" id="SignalP"/>
    </source>
</evidence>
<evidence type="ECO:0000313" key="2">
    <source>
        <dbReference type="EMBL" id="SNC77303.1"/>
    </source>
</evidence>
<dbReference type="Proteomes" id="UP000198131">
    <property type="component" value="Unassembled WGS sequence"/>
</dbReference>
<feature type="signal peptide" evidence="1">
    <location>
        <begin position="1"/>
        <end position="22"/>
    </location>
</feature>
<gene>
    <name evidence="2" type="ORF">SAMN06265337_3886</name>
</gene>
<evidence type="ECO:0000313" key="3">
    <source>
        <dbReference type="Proteomes" id="UP000198131"/>
    </source>
</evidence>
<feature type="chain" id="PRO_5012081111" description="Outer membrane protein beta-barrel domain-containing protein" evidence="1">
    <location>
        <begin position="23"/>
        <end position="225"/>
    </location>
</feature>
<evidence type="ECO:0008006" key="4">
    <source>
        <dbReference type="Google" id="ProtNLM"/>
    </source>
</evidence>
<keyword evidence="3" id="KW-1185">Reference proteome</keyword>
<proteinExistence type="predicted"/>
<accession>A0A212UGL8</accession>
<protein>
    <recommendedName>
        <fullName evidence="4">Outer membrane protein beta-barrel domain-containing protein</fullName>
    </recommendedName>
</protein>
<reference evidence="3" key="1">
    <citation type="submission" date="2017-06" db="EMBL/GenBank/DDBJ databases">
        <authorList>
            <person name="Varghese N."/>
            <person name="Submissions S."/>
        </authorList>
    </citation>
    <scope>NUCLEOTIDE SEQUENCE [LARGE SCALE GENOMIC DNA]</scope>
    <source>
        <strain evidence="3">DSM 11116</strain>
    </source>
</reference>
<keyword evidence="1" id="KW-0732">Signal</keyword>
<organism evidence="2 3">
    <name type="scientific">Hymenobacter gelipurpurascens</name>
    <dbReference type="NCBI Taxonomy" id="89968"/>
    <lineage>
        <taxon>Bacteria</taxon>
        <taxon>Pseudomonadati</taxon>
        <taxon>Bacteroidota</taxon>
        <taxon>Cytophagia</taxon>
        <taxon>Cytophagales</taxon>
        <taxon>Hymenobacteraceae</taxon>
        <taxon>Hymenobacter</taxon>
    </lineage>
</organism>
<dbReference type="OrthoDB" id="878332at2"/>
<name>A0A212UGL8_9BACT</name>
<sequence>MRTAYLKLALALAVGAPAAVLAQTTTPAPAAAVQLPTPAPEITQKTLFKAGTGITRGFELGGYSGLSVPLVLGVERHLTPAVSVYSNAFGGLNIGRRSDFDRSFLRSFGADAGVRYYYNQQKRKEKGRATGPFVGNYFALQTTSSFYSNHPQNSYNEAYRYQYDNSSLSLLWGAQRRIGKHGLLDAYVGAGIENPMMSSYRNGYPEYKRQLGINAEIGIKISLIP</sequence>
<dbReference type="EMBL" id="FYEW01000003">
    <property type="protein sequence ID" value="SNC77303.1"/>
    <property type="molecule type" value="Genomic_DNA"/>
</dbReference>
<dbReference type="RefSeq" id="WP_088845286.1">
    <property type="nucleotide sequence ID" value="NZ_FYEW01000003.1"/>
</dbReference>
<dbReference type="AlphaFoldDB" id="A0A212UGL8"/>